<feature type="transmembrane region" description="Helical" evidence="7">
    <location>
        <begin position="293"/>
        <end position="315"/>
    </location>
</feature>
<dbReference type="EMBL" id="LDRC01000014">
    <property type="protein sequence ID" value="KTR53361.1"/>
    <property type="molecule type" value="Genomic_DNA"/>
</dbReference>
<dbReference type="STRING" id="465820.NS263_08065"/>
<dbReference type="CDD" id="cd06261">
    <property type="entry name" value="TM_PBP2"/>
    <property type="match status" value="1"/>
</dbReference>
<feature type="region of interest" description="Disordered" evidence="8">
    <location>
        <begin position="1"/>
        <end position="49"/>
    </location>
</feature>
<keyword evidence="3" id="KW-1003">Cell membrane</keyword>
<protein>
    <submittedName>
        <fullName evidence="10">ABC transporter permease</fullName>
    </submittedName>
</protein>
<organism evidence="10 11">
    <name type="scientific">Curtobacterium oceanosedimentum</name>
    <dbReference type="NCBI Taxonomy" id="465820"/>
    <lineage>
        <taxon>Bacteria</taxon>
        <taxon>Bacillati</taxon>
        <taxon>Actinomycetota</taxon>
        <taxon>Actinomycetes</taxon>
        <taxon>Micrococcales</taxon>
        <taxon>Microbacteriaceae</taxon>
        <taxon>Curtobacterium</taxon>
    </lineage>
</organism>
<evidence type="ECO:0000256" key="5">
    <source>
        <dbReference type="ARBA" id="ARBA00022989"/>
    </source>
</evidence>
<comment type="similarity">
    <text evidence="7">Belongs to the binding-protein-dependent transport system permease family.</text>
</comment>
<dbReference type="GO" id="GO:0055085">
    <property type="term" value="P:transmembrane transport"/>
    <property type="evidence" value="ECO:0007669"/>
    <property type="project" value="InterPro"/>
</dbReference>
<proteinExistence type="inferred from homology"/>
<feature type="transmembrane region" description="Helical" evidence="7">
    <location>
        <begin position="189"/>
        <end position="210"/>
    </location>
</feature>
<dbReference type="PANTHER" id="PTHR43744:SF12">
    <property type="entry name" value="ABC TRANSPORTER PERMEASE PROTEIN MG189-RELATED"/>
    <property type="match status" value="1"/>
</dbReference>
<feature type="transmembrane region" description="Helical" evidence="7">
    <location>
        <begin position="57"/>
        <end position="78"/>
    </location>
</feature>
<dbReference type="Proteomes" id="UP000072763">
    <property type="component" value="Unassembled WGS sequence"/>
</dbReference>
<dbReference type="PANTHER" id="PTHR43744">
    <property type="entry name" value="ABC TRANSPORTER PERMEASE PROTEIN MG189-RELATED-RELATED"/>
    <property type="match status" value="1"/>
</dbReference>
<evidence type="ECO:0000256" key="7">
    <source>
        <dbReference type="RuleBase" id="RU363032"/>
    </source>
</evidence>
<evidence type="ECO:0000256" key="1">
    <source>
        <dbReference type="ARBA" id="ARBA00004651"/>
    </source>
</evidence>
<dbReference type="Pfam" id="PF00528">
    <property type="entry name" value="BPD_transp_1"/>
    <property type="match status" value="1"/>
</dbReference>
<dbReference type="Gene3D" id="1.10.3720.10">
    <property type="entry name" value="MetI-like"/>
    <property type="match status" value="1"/>
</dbReference>
<evidence type="ECO:0000256" key="2">
    <source>
        <dbReference type="ARBA" id="ARBA00022448"/>
    </source>
</evidence>
<dbReference type="GO" id="GO:0005886">
    <property type="term" value="C:plasma membrane"/>
    <property type="evidence" value="ECO:0007669"/>
    <property type="project" value="UniProtKB-SubCell"/>
</dbReference>
<feature type="compositionally biased region" description="Low complexity" evidence="8">
    <location>
        <begin position="17"/>
        <end position="26"/>
    </location>
</feature>
<feature type="transmembrane region" description="Helical" evidence="7">
    <location>
        <begin position="85"/>
        <end position="103"/>
    </location>
</feature>
<feature type="transmembrane region" description="Helical" evidence="7">
    <location>
        <begin position="155"/>
        <end position="177"/>
    </location>
</feature>
<evidence type="ECO:0000313" key="11">
    <source>
        <dbReference type="Proteomes" id="UP000072763"/>
    </source>
</evidence>
<evidence type="ECO:0000256" key="8">
    <source>
        <dbReference type="SAM" id="MobiDB-lite"/>
    </source>
</evidence>
<evidence type="ECO:0000313" key="10">
    <source>
        <dbReference type="EMBL" id="KTR53361.1"/>
    </source>
</evidence>
<sequence>MSTLQHPATGPAGGTGPATVTEATTTQRDPRDRATRASRPRRAGKPVDGRKVKRSGLLTAVMVVFVVYSFAPLFYLLVNSTKTQASLLSTFGLWFGGDFNLWQNIVDTLTYNDGIFMQWLGNTLLYVVVGAGGATLLATVAGYGMAKFQFPGRRAVFAVVLGAIAVPGTALAVPTFLLFSQFGLTNTPWAIILPSLISPFGMYLIWTYAIDAIPTELIEAARMDGAGEFRIFFTIALKLLTPGVVTVLLFAVVATWNNYFLPLIMLSDPKWYPLTVGLNQWNAQATGSGAQPIYNLVVTGSLLTIIPIVVAFLFLQRFWQSGLAAGSVKA</sequence>
<reference evidence="10 11" key="1">
    <citation type="journal article" date="2016" name="Front. Microbiol.">
        <title>Genomic Resource of Rice Seed Associated Bacteria.</title>
        <authorList>
            <person name="Midha S."/>
            <person name="Bansal K."/>
            <person name="Sharma S."/>
            <person name="Kumar N."/>
            <person name="Patil P.P."/>
            <person name="Chaudhry V."/>
            <person name="Patil P.B."/>
        </authorList>
    </citation>
    <scope>NUCLEOTIDE SEQUENCE [LARGE SCALE GENOMIC DNA]</scope>
    <source>
        <strain evidence="10 11">NS359</strain>
    </source>
</reference>
<name>A0A147DTQ3_9MICO</name>
<keyword evidence="2 7" id="KW-0813">Transport</keyword>
<evidence type="ECO:0000256" key="6">
    <source>
        <dbReference type="ARBA" id="ARBA00023136"/>
    </source>
</evidence>
<feature type="transmembrane region" description="Helical" evidence="7">
    <location>
        <begin position="123"/>
        <end position="143"/>
    </location>
</feature>
<evidence type="ECO:0000256" key="4">
    <source>
        <dbReference type="ARBA" id="ARBA00022692"/>
    </source>
</evidence>
<accession>A0A147DTQ3</accession>
<evidence type="ECO:0000259" key="9">
    <source>
        <dbReference type="PROSITE" id="PS50928"/>
    </source>
</evidence>
<gene>
    <name evidence="10" type="ORF">NS359_03570</name>
</gene>
<dbReference type="PATRIC" id="fig|465820.4.peg.646"/>
<dbReference type="PROSITE" id="PS50928">
    <property type="entry name" value="ABC_TM1"/>
    <property type="match status" value="1"/>
</dbReference>
<keyword evidence="4 7" id="KW-0812">Transmembrane</keyword>
<comment type="caution">
    <text evidence="10">The sequence shown here is derived from an EMBL/GenBank/DDBJ whole genome shotgun (WGS) entry which is preliminary data.</text>
</comment>
<dbReference type="AlphaFoldDB" id="A0A147DTQ3"/>
<keyword evidence="6 7" id="KW-0472">Membrane</keyword>
<evidence type="ECO:0000256" key="3">
    <source>
        <dbReference type="ARBA" id="ARBA00022475"/>
    </source>
</evidence>
<dbReference type="SUPFAM" id="SSF161098">
    <property type="entry name" value="MetI-like"/>
    <property type="match status" value="1"/>
</dbReference>
<dbReference type="OrthoDB" id="2063054at2"/>
<comment type="subcellular location">
    <subcellularLocation>
        <location evidence="1 7">Cell membrane</location>
        <topology evidence="1 7">Multi-pass membrane protein</topology>
    </subcellularLocation>
</comment>
<keyword evidence="5 7" id="KW-1133">Transmembrane helix</keyword>
<feature type="domain" description="ABC transmembrane type-1" evidence="9">
    <location>
        <begin position="120"/>
        <end position="315"/>
    </location>
</feature>
<dbReference type="InterPro" id="IPR000515">
    <property type="entry name" value="MetI-like"/>
</dbReference>
<dbReference type="InterPro" id="IPR035906">
    <property type="entry name" value="MetI-like_sf"/>
</dbReference>
<feature type="transmembrane region" description="Helical" evidence="7">
    <location>
        <begin position="231"/>
        <end position="256"/>
    </location>
</feature>
<dbReference type="RefSeq" id="WP_058749014.1">
    <property type="nucleotide sequence ID" value="NZ_LDRC01000014.1"/>
</dbReference>